<accession>K2M348</accession>
<reference evidence="1 2" key="1">
    <citation type="journal article" date="2012" name="BMC Genomics">
        <title>Comparative genomic analysis of human infective Trypanosoma cruzi lineages with the bat-restricted subspecies T. cruzi marinkellei.</title>
        <authorList>
            <person name="Franzen O."/>
            <person name="Talavera-Lopez C."/>
            <person name="Ochaya S."/>
            <person name="Butler C.E."/>
            <person name="Messenger L.A."/>
            <person name="Lewis M.D."/>
            <person name="Llewellyn M.S."/>
            <person name="Marinkelle C.J."/>
            <person name="Tyler K.M."/>
            <person name="Miles M.A."/>
            <person name="Andersson B."/>
        </authorList>
    </citation>
    <scope>NUCLEOTIDE SEQUENCE [LARGE SCALE GENOMIC DNA]</scope>
    <source>
        <strain evidence="1 2">B7</strain>
    </source>
</reference>
<proteinExistence type="predicted"/>
<dbReference type="Proteomes" id="UP000007350">
    <property type="component" value="Unassembled WGS sequence"/>
</dbReference>
<dbReference type="AlphaFoldDB" id="K2M348"/>
<protein>
    <submittedName>
        <fullName evidence="1">Uncharacterized protein</fullName>
    </submittedName>
</protein>
<evidence type="ECO:0000313" key="1">
    <source>
        <dbReference type="EMBL" id="EKF29428.1"/>
    </source>
</evidence>
<feature type="non-terminal residue" evidence="1">
    <location>
        <position position="349"/>
    </location>
</feature>
<comment type="caution">
    <text evidence="1">The sequence shown here is derived from an EMBL/GenBank/DDBJ whole genome shotgun (WGS) entry which is preliminary data.</text>
</comment>
<name>K2M348_TRYCR</name>
<sequence>MCVTTPAQQMQCLPHTGQPAGCGSWRGGVQREEKAFPCEVLCVPAVAGRPGRTNGRCLGQRVAVAVAAIPICVQNPRRGGGPVQPPPHERGWCPCAWVPVACGSGAASFGPEPSGTNSVFGQCGHAGDPSVRELCEAGRLLGFRFTSFVLGYAAVAKDKLRPCARSSVRRAKQECPESTMCRVRCREGTRFCNAVTGENEPVKIDTLHGALPVRGMLPNGFLRPEYGAMHSALRRHGIRSAPAPAMWTGVPFRYSIAAAPNLTPSSTEPPVHPSWRKACASEVAGDPAVTSLVLDFVGAIGSGTIAGGAAALPPTRHPPLYRLSGFTQLFCSPGTVRDPACSETSGRRP</sequence>
<keyword evidence="2" id="KW-1185">Reference proteome</keyword>
<organism evidence="1 2">
    <name type="scientific">Trypanosoma cruzi marinkellei</name>
    <dbReference type="NCBI Taxonomy" id="85056"/>
    <lineage>
        <taxon>Eukaryota</taxon>
        <taxon>Discoba</taxon>
        <taxon>Euglenozoa</taxon>
        <taxon>Kinetoplastea</taxon>
        <taxon>Metakinetoplastina</taxon>
        <taxon>Trypanosomatida</taxon>
        <taxon>Trypanosomatidae</taxon>
        <taxon>Trypanosoma</taxon>
        <taxon>Schizotrypanum</taxon>
    </lineage>
</organism>
<dbReference type="EMBL" id="AHKC01013238">
    <property type="protein sequence ID" value="EKF29428.1"/>
    <property type="molecule type" value="Genomic_DNA"/>
</dbReference>
<evidence type="ECO:0000313" key="2">
    <source>
        <dbReference type="Proteomes" id="UP000007350"/>
    </source>
</evidence>
<gene>
    <name evidence="1" type="ORF">MOQ_006790</name>
</gene>